<comment type="caution">
    <text evidence="2">The sequence shown here is derived from an EMBL/GenBank/DDBJ whole genome shotgun (WGS) entry which is preliminary data.</text>
</comment>
<accession>A0ABT0PHL3</accession>
<feature type="region of interest" description="Disordered" evidence="1">
    <location>
        <begin position="438"/>
        <end position="462"/>
    </location>
</feature>
<gene>
    <name evidence="2" type="ORF">M3P05_13130</name>
</gene>
<evidence type="ECO:0000313" key="2">
    <source>
        <dbReference type="EMBL" id="MCL6270867.1"/>
    </source>
</evidence>
<keyword evidence="3" id="KW-1185">Reference proteome</keyword>
<dbReference type="RefSeq" id="WP_249700169.1">
    <property type="nucleotide sequence ID" value="NZ_JAMFLX010000017.1"/>
</dbReference>
<feature type="compositionally biased region" description="Polar residues" evidence="1">
    <location>
        <begin position="913"/>
        <end position="922"/>
    </location>
</feature>
<protein>
    <submittedName>
        <fullName evidence="2">Uncharacterized protein</fullName>
    </submittedName>
</protein>
<dbReference type="Proteomes" id="UP001203338">
    <property type="component" value="Unassembled WGS sequence"/>
</dbReference>
<evidence type="ECO:0000313" key="3">
    <source>
        <dbReference type="Proteomes" id="UP001203338"/>
    </source>
</evidence>
<organism evidence="2 3">
    <name type="scientific">Parendozoicomonas callyspongiae</name>
    <dbReference type="NCBI Taxonomy" id="2942213"/>
    <lineage>
        <taxon>Bacteria</taxon>
        <taxon>Pseudomonadati</taxon>
        <taxon>Pseudomonadota</taxon>
        <taxon>Gammaproteobacteria</taxon>
        <taxon>Oceanospirillales</taxon>
        <taxon>Endozoicomonadaceae</taxon>
        <taxon>Parendozoicomonas</taxon>
    </lineage>
</organism>
<proteinExistence type="predicted"/>
<sequence length="967" mass="109728">MYIKDFNNKILCLCIFLFCQQTFGLSTLFLPGIYINQVKSTLVTEPCIEVVTGVDNTGELTPQQWLLTLAERSENNFPLKSFPPNARPRDFSKGALARIAVIISHQYKGEEQIFLSLFLPKKTKNEEPLFELLASTVQNSESPKKITPFYQRVNVAVTKSFADLLIRKATSAPEKGKPGAETALFDLREEDDEAAVAIAILDQTPCLPTSGQLISAETYPVFVVRAKLESEDSDYISVENPLELEAVREGAEILLSTSSPFLSSGIESMGATPSSTYSPSSHCQMISMRSRKYGEIPSPGAAKKQPPSRYRTAHTPLPVMAAEKEPDIQFELSLDDKFIERLTEVELVSESHYENSPVVSSDNEASEDMMFGHFSPISSYTHGSSPSPSASGGGFPAASPYDNSLRKKIGNNKPSLRTFRFVSDDKYVNSFQAIPLAPSSSRNNADDQDDDEYVEMGSHSEFRKDDWGVPSAVQPLTHPVRRQPAGESLHIPDVFLQGAGIVSFPECTDQSGKCFPQYFSCILEQYFLKKIKNVNPIMSEHDQELIEWLKKTVRVAKEDLDSVIDWEHPFMLNFSERHMEFLSLFKGFDEYRDALFEIFDVVFSHSEEVVINIKKLKEWQFFSNGMTSESNGWMENVSQEGLRVIAAAKNDDPVILLCPHIPPLKEVLSQESHIDNVHKFKRFESRVSQFNEFSKKGEVLYLSYMEIETKHEGVTKTQHEQTKDSYNKMLACLSDLMPFMIISDCVRSVAGFNEMLSSLKVVRNIVSSKDGQSYYKYDAVRKVQFILFIRLLLHRFDDTVDKSLVKGLVRKFLNHIDKDVWFHVHEMPQVKMIDIKSQLAWLNALNLFKFQRDYQMYSSNEKLQINVVRRVGNVARGLLGSVRKIYPYGIPREVISVDKLGILSNTAELYDQQQLPSHTSDPSKYKSPKSFMKSRKSDDEVVRELDSVVSLSREVFFVRVYDHFTSK</sequence>
<reference evidence="2 3" key="1">
    <citation type="submission" date="2022-05" db="EMBL/GenBank/DDBJ databases">
        <authorList>
            <person name="Park J.-S."/>
        </authorList>
    </citation>
    <scope>NUCLEOTIDE SEQUENCE [LARGE SCALE GENOMIC DNA]</scope>
    <source>
        <strain evidence="2 3">2012CJ34-2</strain>
    </source>
</reference>
<evidence type="ECO:0000256" key="1">
    <source>
        <dbReference type="SAM" id="MobiDB-lite"/>
    </source>
</evidence>
<dbReference type="EMBL" id="JAMFLX010000017">
    <property type="protein sequence ID" value="MCL6270867.1"/>
    <property type="molecule type" value="Genomic_DNA"/>
</dbReference>
<feature type="region of interest" description="Disordered" evidence="1">
    <location>
        <begin position="913"/>
        <end position="936"/>
    </location>
</feature>
<name>A0ABT0PHL3_9GAMM</name>